<proteinExistence type="predicted"/>
<dbReference type="AlphaFoldDB" id="A0A420XSV3"/>
<dbReference type="InParanoid" id="A0A420XSV3"/>
<dbReference type="Proteomes" id="UP000281955">
    <property type="component" value="Unassembled WGS sequence"/>
</dbReference>
<dbReference type="InterPro" id="IPR025906">
    <property type="entry name" value="YjfB_motility"/>
</dbReference>
<sequence length="52" mass="5304">MDGISSVDAAPGAAQVAMLRKVLDAGSQNMANLLEALPQPVPPTARPGEYLA</sequence>
<evidence type="ECO:0000313" key="2">
    <source>
        <dbReference type="Proteomes" id="UP000281955"/>
    </source>
</evidence>
<organism evidence="1 2">
    <name type="scientific">Motilibacter peucedani</name>
    <dbReference type="NCBI Taxonomy" id="598650"/>
    <lineage>
        <taxon>Bacteria</taxon>
        <taxon>Bacillati</taxon>
        <taxon>Actinomycetota</taxon>
        <taxon>Actinomycetes</taxon>
        <taxon>Motilibacterales</taxon>
        <taxon>Motilibacteraceae</taxon>
        <taxon>Motilibacter</taxon>
    </lineage>
</organism>
<dbReference type="RefSeq" id="WP_121192890.1">
    <property type="nucleotide sequence ID" value="NZ_RBWV01000010.1"/>
</dbReference>
<name>A0A420XSV3_9ACTN</name>
<keyword evidence="2" id="KW-1185">Reference proteome</keyword>
<accession>A0A420XSV3</accession>
<dbReference type="EMBL" id="RBWV01000010">
    <property type="protein sequence ID" value="RKS77910.1"/>
    <property type="molecule type" value="Genomic_DNA"/>
</dbReference>
<comment type="caution">
    <text evidence="1">The sequence shown here is derived from an EMBL/GenBank/DDBJ whole genome shotgun (WGS) entry which is preliminary data.</text>
</comment>
<protein>
    <submittedName>
        <fullName evidence="1">Putative motility protein YjfB-like</fullName>
    </submittedName>
</protein>
<reference evidence="1 2" key="1">
    <citation type="submission" date="2018-10" db="EMBL/GenBank/DDBJ databases">
        <title>Genomic Encyclopedia of Archaeal and Bacterial Type Strains, Phase II (KMG-II): from individual species to whole genera.</title>
        <authorList>
            <person name="Goeker M."/>
        </authorList>
    </citation>
    <scope>NUCLEOTIDE SEQUENCE [LARGE SCALE GENOMIC DNA]</scope>
    <source>
        <strain evidence="1 2">RP-AC37</strain>
    </source>
</reference>
<dbReference type="Pfam" id="PF14070">
    <property type="entry name" value="YjfB_motility"/>
    <property type="match status" value="1"/>
</dbReference>
<evidence type="ECO:0000313" key="1">
    <source>
        <dbReference type="EMBL" id="RKS77910.1"/>
    </source>
</evidence>
<gene>
    <name evidence="1" type="ORF">CLV35_1613</name>
</gene>